<dbReference type="AlphaFoldDB" id="A0A4V1AEH9"/>
<dbReference type="GO" id="GO:0005737">
    <property type="term" value="C:cytoplasm"/>
    <property type="evidence" value="ECO:0007669"/>
    <property type="project" value="UniProtKB-SubCell"/>
</dbReference>
<dbReference type="GO" id="GO:0007032">
    <property type="term" value="P:endosome organization"/>
    <property type="evidence" value="ECO:0007669"/>
    <property type="project" value="TreeGrafter"/>
</dbReference>
<organism evidence="7 8">
    <name type="scientific">Metschnikowia aff. pulcherrima</name>
    <dbReference type="NCBI Taxonomy" id="2163413"/>
    <lineage>
        <taxon>Eukaryota</taxon>
        <taxon>Fungi</taxon>
        <taxon>Dikarya</taxon>
        <taxon>Ascomycota</taxon>
        <taxon>Saccharomycotina</taxon>
        <taxon>Pichiomycetes</taxon>
        <taxon>Metschnikowiaceae</taxon>
        <taxon>Metschnikowia</taxon>
    </lineage>
</organism>
<dbReference type="Proteomes" id="UP000292447">
    <property type="component" value="Chromosome IV"/>
</dbReference>
<evidence type="ECO:0000256" key="4">
    <source>
        <dbReference type="ARBA" id="ARBA00014971"/>
    </source>
</evidence>
<evidence type="ECO:0000313" key="7">
    <source>
        <dbReference type="EMBL" id="QBM89273.1"/>
    </source>
</evidence>
<dbReference type="InterPro" id="IPR034455">
    <property type="entry name" value="CNL1"/>
</dbReference>
<comment type="similarity">
    <text evidence="3">Belongs to the BLOC1S4 family.</text>
</comment>
<keyword evidence="5" id="KW-0963">Cytoplasm</keyword>
<comment type="subcellular location">
    <subcellularLocation>
        <location evidence="2">Cytoplasm</location>
    </subcellularLocation>
</comment>
<comment type="function">
    <text evidence="1">Component of the biogenesis of lysosome-related organelles complex-1 (BLOC-1), a complex that is involved in endosomal cargo sorting.</text>
</comment>
<name>A0A4V1AEH9_9ASCO</name>
<gene>
    <name evidence="7" type="ORF">METSCH_D03390</name>
</gene>
<protein>
    <recommendedName>
        <fullName evidence="4">Biogenesis of lysosome-related organelles complex 1 subunit CNL1</fullName>
    </recommendedName>
    <alternativeName>
        <fullName evidence="6">CNO-like protein 1</fullName>
    </alternativeName>
</protein>
<dbReference type="PANTHER" id="PTHR39145:SF1">
    <property type="entry name" value="BIOGENESIS OF LYSOSOME-RELATED ORGANELLES COMPLEX 1 SUBUNIT CNL1"/>
    <property type="match status" value="1"/>
</dbReference>
<evidence type="ECO:0000256" key="6">
    <source>
        <dbReference type="ARBA" id="ARBA00029995"/>
    </source>
</evidence>
<evidence type="ECO:0000313" key="8">
    <source>
        <dbReference type="Proteomes" id="UP000292447"/>
    </source>
</evidence>
<evidence type="ECO:0000256" key="5">
    <source>
        <dbReference type="ARBA" id="ARBA00022490"/>
    </source>
</evidence>
<evidence type="ECO:0000256" key="1">
    <source>
        <dbReference type="ARBA" id="ARBA00003807"/>
    </source>
</evidence>
<evidence type="ECO:0000256" key="2">
    <source>
        <dbReference type="ARBA" id="ARBA00004496"/>
    </source>
</evidence>
<proteinExistence type="inferred from homology"/>
<dbReference type="EMBL" id="CP034459">
    <property type="protein sequence ID" value="QBM89273.1"/>
    <property type="molecule type" value="Genomic_DNA"/>
</dbReference>
<sequence>MSLESSHDSDDPLQLKDLAVDFDYLMFKIKDHIQGLAELTQKSVTTKMRLIEDDYLTQQLALESQIAEADAILRECTDLETLFMKLGQFQDFVDDFKTRLSVLEHEFNER</sequence>
<dbReference type="GO" id="GO:0031083">
    <property type="term" value="C:BLOC-1 complex"/>
    <property type="evidence" value="ECO:0007669"/>
    <property type="project" value="InterPro"/>
</dbReference>
<evidence type="ECO:0000256" key="3">
    <source>
        <dbReference type="ARBA" id="ARBA00007289"/>
    </source>
</evidence>
<keyword evidence="8" id="KW-1185">Reference proteome</keyword>
<accession>A0A4V1AEH9</accession>
<dbReference type="PANTHER" id="PTHR39145">
    <property type="entry name" value="BIOGENESIS OF LYSOSOME-RELATED ORGANELLES COMPLEX 1 SUBUNIT CNL1"/>
    <property type="match status" value="1"/>
</dbReference>
<reference evidence="8" key="1">
    <citation type="submission" date="2019-03" db="EMBL/GenBank/DDBJ databases">
        <title>Snf2 controls pulcherriminic acid biosynthesis and connects pigmentation and antifungal activity of the yeast Metschnikowia pulcherrima.</title>
        <authorList>
            <person name="Gore-Lloyd D."/>
            <person name="Sumann I."/>
            <person name="Brachmann A.O."/>
            <person name="Schneeberger K."/>
            <person name="Ortiz-Merino R.A."/>
            <person name="Moreno-Beltran M."/>
            <person name="Schlaefli M."/>
            <person name="Kirner P."/>
            <person name="Santos Kron A."/>
            <person name="Wolfe K.H."/>
            <person name="Piel J."/>
            <person name="Ahrens C.H."/>
            <person name="Henk D."/>
            <person name="Freimoser F.M."/>
        </authorList>
    </citation>
    <scope>NUCLEOTIDE SEQUENCE [LARGE SCALE GENOMIC DNA]</scope>
    <source>
        <strain evidence="8">APC 1.2</strain>
    </source>
</reference>